<dbReference type="Proteomes" id="UP001209535">
    <property type="component" value="Unassembled WGS sequence"/>
</dbReference>
<organism evidence="1 2">
    <name type="scientific">Albidovulum salinarum</name>
    <dbReference type="NCBI Taxonomy" id="2984153"/>
    <lineage>
        <taxon>Bacteria</taxon>
        <taxon>Pseudomonadati</taxon>
        <taxon>Pseudomonadota</taxon>
        <taxon>Alphaproteobacteria</taxon>
        <taxon>Rhodobacterales</taxon>
        <taxon>Paracoccaceae</taxon>
        <taxon>Albidovulum</taxon>
    </lineage>
</organism>
<reference evidence="1 2" key="1">
    <citation type="submission" date="2022-10" db="EMBL/GenBank/DDBJ databases">
        <title>Defluviimonas sp. nov., isolated from ocean surface sediments.</title>
        <authorList>
            <person name="He W."/>
            <person name="Wang L."/>
            <person name="Zhang D.-F."/>
        </authorList>
    </citation>
    <scope>NUCLEOTIDE SEQUENCE [LARGE SCALE GENOMIC DNA]</scope>
    <source>
        <strain evidence="1 2">WL0024</strain>
    </source>
</reference>
<proteinExistence type="predicted"/>
<gene>
    <name evidence="1" type="ORF">OEZ60_08175</name>
</gene>
<dbReference type="EMBL" id="JAOVQO010000006">
    <property type="protein sequence ID" value="MCU9847981.1"/>
    <property type="molecule type" value="Genomic_DNA"/>
</dbReference>
<comment type="caution">
    <text evidence="1">The sequence shown here is derived from an EMBL/GenBank/DDBJ whole genome shotgun (WGS) entry which is preliminary data.</text>
</comment>
<dbReference type="RefSeq" id="WP_263334928.1">
    <property type="nucleotide sequence ID" value="NZ_JAOVQO010000006.1"/>
</dbReference>
<protein>
    <submittedName>
        <fullName evidence="1">Uncharacterized protein</fullName>
    </submittedName>
</protein>
<keyword evidence="2" id="KW-1185">Reference proteome</keyword>
<evidence type="ECO:0000313" key="2">
    <source>
        <dbReference type="Proteomes" id="UP001209535"/>
    </source>
</evidence>
<sequence length="81" mass="9422">MLYDDTDLHLRHLSNPRTGGVAPSRREVLLDQYRARRAAQVRLCRRAASTARRRRLRAVIARAVAWIRHALSARRRGPARR</sequence>
<evidence type="ECO:0000313" key="1">
    <source>
        <dbReference type="EMBL" id="MCU9847981.1"/>
    </source>
</evidence>
<name>A0ABT2X210_9RHOB</name>
<accession>A0ABT2X210</accession>